<reference evidence="1 2" key="1">
    <citation type="submission" date="2019-06" db="EMBL/GenBank/DDBJ databases">
        <title>A chromosome-scale genome assembly of the striped catfish, Pangasianodon hypophthalmus.</title>
        <authorList>
            <person name="Wen M."/>
            <person name="Zahm M."/>
            <person name="Roques C."/>
            <person name="Cabau C."/>
            <person name="Klopp C."/>
            <person name="Donnadieu C."/>
            <person name="Jouanno E."/>
            <person name="Avarre J.-C."/>
            <person name="Campet M."/>
            <person name="Ha T.T.T."/>
            <person name="Dugue R."/>
            <person name="Lampietro C."/>
            <person name="Louis A."/>
            <person name="Herpin A."/>
            <person name="Echchiki A."/>
            <person name="Berthelot C."/>
            <person name="Parey E."/>
            <person name="Roest-Crollius H."/>
            <person name="Braasch I."/>
            <person name="Postlethwait J."/>
            <person name="Bobe J."/>
            <person name="Montfort J."/>
            <person name="Bouchez O."/>
            <person name="Begum T."/>
            <person name="Schartl M."/>
            <person name="Guiguen Y."/>
        </authorList>
    </citation>
    <scope>NUCLEOTIDE SEQUENCE [LARGE SCALE GENOMIC DNA]</scope>
    <source>
        <strain evidence="1 2">Indonesia</strain>
        <tissue evidence="1">Blood</tissue>
    </source>
</reference>
<dbReference type="AlphaFoldDB" id="A0A5N5LAZ1"/>
<proteinExistence type="predicted"/>
<dbReference type="Proteomes" id="UP000327468">
    <property type="component" value="Chromosome 19"/>
</dbReference>
<dbReference type="EMBL" id="VFJC01000020">
    <property type="protein sequence ID" value="KAB5539648.1"/>
    <property type="molecule type" value="Genomic_DNA"/>
</dbReference>
<sequence length="113" mass="12623">MRKNKLELPSELRAMKKKKVTSSMFAFTDRAAVISYCSVKGKNVLLMSTMNKDAVRAPGKTENPKWSWNYNETKGGIDNLDKVTAIEDLRGEVLNPVASSGAMDMTKYHVISH</sequence>
<evidence type="ECO:0000313" key="2">
    <source>
        <dbReference type="Proteomes" id="UP000327468"/>
    </source>
</evidence>
<name>A0A5N5LAZ1_PANHP</name>
<keyword evidence="2" id="KW-1185">Reference proteome</keyword>
<accession>A0A5N5LAZ1</accession>
<protein>
    <submittedName>
        <fullName evidence="1">Uncharacterized protein</fullName>
    </submittedName>
</protein>
<evidence type="ECO:0000313" key="1">
    <source>
        <dbReference type="EMBL" id="KAB5539648.1"/>
    </source>
</evidence>
<gene>
    <name evidence="1" type="ORF">PHYPO_G00091440</name>
</gene>
<organism evidence="1 2">
    <name type="scientific">Pangasianodon hypophthalmus</name>
    <name type="common">Striped catfish</name>
    <name type="synonym">Helicophagus hypophthalmus</name>
    <dbReference type="NCBI Taxonomy" id="310915"/>
    <lineage>
        <taxon>Eukaryota</taxon>
        <taxon>Metazoa</taxon>
        <taxon>Chordata</taxon>
        <taxon>Craniata</taxon>
        <taxon>Vertebrata</taxon>
        <taxon>Euteleostomi</taxon>
        <taxon>Actinopterygii</taxon>
        <taxon>Neopterygii</taxon>
        <taxon>Teleostei</taxon>
        <taxon>Ostariophysi</taxon>
        <taxon>Siluriformes</taxon>
        <taxon>Pangasiidae</taxon>
        <taxon>Pangasianodon</taxon>
    </lineage>
</organism>
<comment type="caution">
    <text evidence="1">The sequence shown here is derived from an EMBL/GenBank/DDBJ whole genome shotgun (WGS) entry which is preliminary data.</text>
</comment>